<evidence type="ECO:0000256" key="5">
    <source>
        <dbReference type="ARBA" id="ARBA00022749"/>
    </source>
</evidence>
<dbReference type="InterPro" id="IPR001674">
    <property type="entry name" value="GMP_synth_C"/>
</dbReference>
<evidence type="ECO:0000313" key="13">
    <source>
        <dbReference type="Proteomes" id="UP000321261"/>
    </source>
</evidence>
<dbReference type="PANTHER" id="PTHR11922">
    <property type="entry name" value="GMP SYNTHASE-RELATED"/>
    <property type="match status" value="1"/>
</dbReference>
<keyword evidence="8 9" id="KW-0315">Glutamine amidotransferase</keyword>
<dbReference type="NCBIfam" id="TIGR00888">
    <property type="entry name" value="guaA_Nterm"/>
    <property type="match status" value="1"/>
</dbReference>
<dbReference type="Gene3D" id="3.40.50.620">
    <property type="entry name" value="HUPs"/>
    <property type="match status" value="1"/>
</dbReference>
<keyword evidence="5 9" id="KW-0332">GMP biosynthesis</keyword>
<dbReference type="GO" id="GO:0005524">
    <property type="term" value="F:ATP binding"/>
    <property type="evidence" value="ECO:0007669"/>
    <property type="project" value="UniProtKB-UniRule"/>
</dbReference>
<feature type="active site" evidence="9">
    <location>
        <position position="193"/>
    </location>
</feature>
<keyword evidence="3 9" id="KW-0436">Ligase</keyword>
<dbReference type="InterPro" id="IPR004739">
    <property type="entry name" value="GMP_synth_GATase"/>
</dbReference>
<feature type="binding site" evidence="10">
    <location>
        <begin position="245"/>
        <end position="251"/>
    </location>
    <ligand>
        <name>ATP</name>
        <dbReference type="ChEBI" id="CHEBI:30616"/>
    </ligand>
</feature>
<dbReference type="PRINTS" id="PR00097">
    <property type="entry name" value="ANTSNTHASEII"/>
</dbReference>
<dbReference type="InterPro" id="IPR025777">
    <property type="entry name" value="GMPS_ATP_PPase_dom"/>
</dbReference>
<dbReference type="Proteomes" id="UP000321261">
    <property type="component" value="Unassembled WGS sequence"/>
</dbReference>
<dbReference type="HAMAP" id="MF_00344">
    <property type="entry name" value="GMP_synthase"/>
    <property type="match status" value="1"/>
</dbReference>
<dbReference type="GO" id="GO:0005829">
    <property type="term" value="C:cytosol"/>
    <property type="evidence" value="ECO:0007669"/>
    <property type="project" value="TreeGrafter"/>
</dbReference>
<comment type="function">
    <text evidence="1 9">Catalyzes the synthesis of GMP from XMP.</text>
</comment>
<proteinExistence type="inferred from homology"/>
<gene>
    <name evidence="9" type="primary">guaA</name>
    <name evidence="12" type="ORF">FHX44_114329</name>
</gene>
<dbReference type="CDD" id="cd01997">
    <property type="entry name" value="GMP_synthase_C"/>
    <property type="match status" value="1"/>
</dbReference>
<accession>A0A561SUA6</accession>
<dbReference type="Gene3D" id="3.40.50.880">
    <property type="match status" value="1"/>
</dbReference>
<organism evidence="12 13">
    <name type="scientific">Pseudonocardia hierapolitana</name>
    <dbReference type="NCBI Taxonomy" id="1128676"/>
    <lineage>
        <taxon>Bacteria</taxon>
        <taxon>Bacillati</taxon>
        <taxon>Actinomycetota</taxon>
        <taxon>Actinomycetes</taxon>
        <taxon>Pseudonocardiales</taxon>
        <taxon>Pseudonocardiaceae</taxon>
        <taxon>Pseudonocardia</taxon>
    </lineage>
</organism>
<evidence type="ECO:0000256" key="10">
    <source>
        <dbReference type="PROSITE-ProRule" id="PRU00886"/>
    </source>
</evidence>
<dbReference type="InterPro" id="IPR022955">
    <property type="entry name" value="GMP_synthase"/>
</dbReference>
<dbReference type="PROSITE" id="PS51553">
    <property type="entry name" value="GMPS_ATP_PPASE"/>
    <property type="match status" value="1"/>
</dbReference>
<dbReference type="CDD" id="cd01742">
    <property type="entry name" value="GATase1_GMP_Synthase"/>
    <property type="match status" value="1"/>
</dbReference>
<dbReference type="PROSITE" id="PS51273">
    <property type="entry name" value="GATASE_TYPE_1"/>
    <property type="match status" value="1"/>
</dbReference>
<evidence type="ECO:0000256" key="3">
    <source>
        <dbReference type="ARBA" id="ARBA00022598"/>
    </source>
</evidence>
<dbReference type="FunFam" id="3.30.300.10:FF:000002">
    <property type="entry name" value="GMP synthase [glutamine-hydrolyzing]"/>
    <property type="match status" value="1"/>
</dbReference>
<feature type="active site" description="Nucleophile" evidence="9">
    <location>
        <position position="104"/>
    </location>
</feature>
<evidence type="ECO:0000256" key="4">
    <source>
        <dbReference type="ARBA" id="ARBA00022741"/>
    </source>
</evidence>
<dbReference type="NCBIfam" id="NF000848">
    <property type="entry name" value="PRK00074.1"/>
    <property type="match status" value="1"/>
</dbReference>
<name>A0A561SUA6_9PSEU</name>
<dbReference type="EC" id="6.3.5.2" evidence="9"/>
<dbReference type="InterPro" id="IPR014729">
    <property type="entry name" value="Rossmann-like_a/b/a_fold"/>
</dbReference>
<sequence length="537" mass="57329">MLLAAIPGRAGRGGGTGDYAGAVQPPTVLVVDYGAQYAQLIARRVREAQVYSEIIPGDMPVAEIVARKPAALILSGGPSSVYEPGAPAVDPELFRTGIPVLGLCYGFQAMAQALGGDVAPDGTREYGRTELTLCGGSALHDGLPERHPVWMSHGDSVVRAPEGFTVTASSERATVAAFEDPVRRLAGVQYHPEVGHSPHGQEVLRRFLHEVAGITPGWTTSSIIDDTIDAVRAQVGEGRAICGLSGGVDSAVAAALVQRAIGDRLTCVFVDHGLLRSGEREQVERDFVAATGAKLHTVDARDRFLDALAGVSDPEQKRKIIGREFIRVFEAATAEVAESEHVGFLVQGTLYPDVVESGGGSGTATIKSHHNVGGLPDDLEFELVEPLRALFKDEVRRVGAELGLPETIVHRQPFPGPGLGIRIIGEVTADRLATLRAADAIAREELTYAGLDRDIWQCPVVLLADVRSVGVQGDGRTYGHPVVLRPVSSEDAMTADWTRLPYDLLERISTRITNEVAEVNRVVLDVTSKPPGTIEWE</sequence>
<evidence type="ECO:0000256" key="1">
    <source>
        <dbReference type="ARBA" id="ARBA00002332"/>
    </source>
</evidence>
<evidence type="ECO:0000313" key="12">
    <source>
        <dbReference type="EMBL" id="TWF78406.1"/>
    </source>
</evidence>
<dbReference type="Pfam" id="PF02540">
    <property type="entry name" value="NAD_synthase"/>
    <property type="match status" value="1"/>
</dbReference>
<evidence type="ECO:0000256" key="2">
    <source>
        <dbReference type="ARBA" id="ARBA00005153"/>
    </source>
</evidence>
<keyword evidence="6 9" id="KW-0658">Purine biosynthesis</keyword>
<evidence type="ECO:0000259" key="11">
    <source>
        <dbReference type="PROSITE" id="PS51553"/>
    </source>
</evidence>
<evidence type="ECO:0000256" key="8">
    <source>
        <dbReference type="ARBA" id="ARBA00022962"/>
    </source>
</evidence>
<comment type="pathway">
    <text evidence="2 9">Purine metabolism; GMP biosynthesis; GMP from XMP (L-Gln route): step 1/1.</text>
</comment>
<comment type="catalytic activity">
    <reaction evidence="9">
        <text>XMP + L-glutamine + ATP + H2O = GMP + L-glutamate + AMP + diphosphate + 2 H(+)</text>
        <dbReference type="Rhea" id="RHEA:11680"/>
        <dbReference type="ChEBI" id="CHEBI:15377"/>
        <dbReference type="ChEBI" id="CHEBI:15378"/>
        <dbReference type="ChEBI" id="CHEBI:29985"/>
        <dbReference type="ChEBI" id="CHEBI:30616"/>
        <dbReference type="ChEBI" id="CHEBI:33019"/>
        <dbReference type="ChEBI" id="CHEBI:57464"/>
        <dbReference type="ChEBI" id="CHEBI:58115"/>
        <dbReference type="ChEBI" id="CHEBI:58359"/>
        <dbReference type="ChEBI" id="CHEBI:456215"/>
        <dbReference type="EC" id="6.3.5.2"/>
    </reaction>
</comment>
<dbReference type="PANTHER" id="PTHR11922:SF2">
    <property type="entry name" value="GMP SYNTHASE [GLUTAMINE-HYDROLYZING]"/>
    <property type="match status" value="1"/>
</dbReference>
<dbReference type="FunFam" id="3.40.50.880:FF:000001">
    <property type="entry name" value="GMP synthase [glutamine-hydrolyzing]"/>
    <property type="match status" value="1"/>
</dbReference>
<dbReference type="EMBL" id="VIWU01000001">
    <property type="protein sequence ID" value="TWF78406.1"/>
    <property type="molecule type" value="Genomic_DNA"/>
</dbReference>
<dbReference type="InterPro" id="IPR017926">
    <property type="entry name" value="GATASE"/>
</dbReference>
<protein>
    <recommendedName>
        <fullName evidence="9">GMP synthase [glutamine-hydrolyzing]</fullName>
        <ecNumber evidence="9">6.3.5.2</ecNumber>
    </recommendedName>
    <alternativeName>
        <fullName evidence="9">GMP synthetase</fullName>
    </alternativeName>
    <alternativeName>
        <fullName evidence="9">Glutamine amidotransferase</fullName>
    </alternativeName>
</protein>
<dbReference type="NCBIfam" id="TIGR00884">
    <property type="entry name" value="guaA_Cterm"/>
    <property type="match status" value="1"/>
</dbReference>
<feature type="domain" description="GMPS ATP-PPase" evidence="11">
    <location>
        <begin position="218"/>
        <end position="411"/>
    </location>
</feature>
<dbReference type="Pfam" id="PF00117">
    <property type="entry name" value="GATase"/>
    <property type="match status" value="1"/>
</dbReference>
<dbReference type="AlphaFoldDB" id="A0A561SUA6"/>
<feature type="active site" evidence="9">
    <location>
        <position position="191"/>
    </location>
</feature>
<evidence type="ECO:0000256" key="7">
    <source>
        <dbReference type="ARBA" id="ARBA00022840"/>
    </source>
</evidence>
<dbReference type="InterPro" id="IPR029062">
    <property type="entry name" value="Class_I_gatase-like"/>
</dbReference>
<keyword evidence="7 9" id="KW-0067">ATP-binding</keyword>
<reference evidence="12 13" key="1">
    <citation type="submission" date="2019-06" db="EMBL/GenBank/DDBJ databases">
        <title>Sequencing the genomes of 1000 actinobacteria strains.</title>
        <authorList>
            <person name="Klenk H.-P."/>
        </authorList>
    </citation>
    <scope>NUCLEOTIDE SEQUENCE [LARGE SCALE GENOMIC DNA]</scope>
    <source>
        <strain evidence="12 13">DSM 45671</strain>
    </source>
</reference>
<dbReference type="GO" id="GO:0003921">
    <property type="term" value="F:GMP synthase activity"/>
    <property type="evidence" value="ECO:0007669"/>
    <property type="project" value="InterPro"/>
</dbReference>
<dbReference type="UniPathway" id="UPA00189">
    <property type="reaction ID" value="UER00296"/>
</dbReference>
<dbReference type="SUPFAM" id="SSF54810">
    <property type="entry name" value="GMP synthetase C-terminal dimerisation domain"/>
    <property type="match status" value="1"/>
</dbReference>
<keyword evidence="13" id="KW-1185">Reference proteome</keyword>
<evidence type="ECO:0000256" key="9">
    <source>
        <dbReference type="HAMAP-Rule" id="MF_00344"/>
    </source>
</evidence>
<dbReference type="PRINTS" id="PR00096">
    <property type="entry name" value="GATASE"/>
</dbReference>
<dbReference type="Pfam" id="PF00958">
    <property type="entry name" value="GMP_synt_C"/>
    <property type="match status" value="1"/>
</dbReference>
<dbReference type="Gene3D" id="3.30.300.10">
    <property type="match status" value="1"/>
</dbReference>
<keyword evidence="4 9" id="KW-0547">Nucleotide-binding</keyword>
<dbReference type="InterPro" id="IPR022310">
    <property type="entry name" value="NAD/GMP_synthase"/>
</dbReference>
<comment type="subunit">
    <text evidence="9">Homodimer.</text>
</comment>
<dbReference type="FunFam" id="3.40.50.620:FF:000001">
    <property type="entry name" value="GMP synthase [glutamine-hydrolyzing]"/>
    <property type="match status" value="1"/>
</dbReference>
<dbReference type="SUPFAM" id="SSF52317">
    <property type="entry name" value="Class I glutamine amidotransferase-like"/>
    <property type="match status" value="1"/>
</dbReference>
<evidence type="ECO:0000256" key="6">
    <source>
        <dbReference type="ARBA" id="ARBA00022755"/>
    </source>
</evidence>
<comment type="caution">
    <text evidence="12">The sequence shown here is derived from an EMBL/GenBank/DDBJ whole genome shotgun (WGS) entry which is preliminary data.</text>
</comment>
<dbReference type="SUPFAM" id="SSF52402">
    <property type="entry name" value="Adenine nucleotide alpha hydrolases-like"/>
    <property type="match status" value="1"/>
</dbReference>